<organism evidence="1 2">
    <name type="scientific">Diphasiastrum complanatum</name>
    <name type="common">Issler's clubmoss</name>
    <name type="synonym">Lycopodium complanatum</name>
    <dbReference type="NCBI Taxonomy" id="34168"/>
    <lineage>
        <taxon>Eukaryota</taxon>
        <taxon>Viridiplantae</taxon>
        <taxon>Streptophyta</taxon>
        <taxon>Embryophyta</taxon>
        <taxon>Tracheophyta</taxon>
        <taxon>Lycopodiopsida</taxon>
        <taxon>Lycopodiales</taxon>
        <taxon>Lycopodiaceae</taxon>
        <taxon>Lycopodioideae</taxon>
        <taxon>Diphasiastrum</taxon>
    </lineage>
</organism>
<evidence type="ECO:0000313" key="1">
    <source>
        <dbReference type="EMBL" id="KAJ7518143.1"/>
    </source>
</evidence>
<dbReference type="EMBL" id="CM055112">
    <property type="protein sequence ID" value="KAJ7518143.1"/>
    <property type="molecule type" value="Genomic_DNA"/>
</dbReference>
<name>A0ACC2AKP3_DIPCM</name>
<proteinExistence type="predicted"/>
<accession>A0ACC2AKP3</accession>
<comment type="caution">
    <text evidence="1">The sequence shown here is derived from an EMBL/GenBank/DDBJ whole genome shotgun (WGS) entry which is preliminary data.</text>
</comment>
<reference evidence="2" key="1">
    <citation type="journal article" date="2024" name="Proc. Natl. Acad. Sci. U.S.A.">
        <title>Extraordinary preservation of gene collinearity over three hundred million years revealed in homosporous lycophytes.</title>
        <authorList>
            <person name="Li C."/>
            <person name="Wickell D."/>
            <person name="Kuo L.Y."/>
            <person name="Chen X."/>
            <person name="Nie B."/>
            <person name="Liao X."/>
            <person name="Peng D."/>
            <person name="Ji J."/>
            <person name="Jenkins J."/>
            <person name="Williams M."/>
            <person name="Shu S."/>
            <person name="Plott C."/>
            <person name="Barry K."/>
            <person name="Rajasekar S."/>
            <person name="Grimwood J."/>
            <person name="Han X."/>
            <person name="Sun S."/>
            <person name="Hou Z."/>
            <person name="He W."/>
            <person name="Dai G."/>
            <person name="Sun C."/>
            <person name="Schmutz J."/>
            <person name="Leebens-Mack J.H."/>
            <person name="Li F.W."/>
            <person name="Wang L."/>
        </authorList>
    </citation>
    <scope>NUCLEOTIDE SEQUENCE [LARGE SCALE GENOMIC DNA]</scope>
    <source>
        <strain evidence="2">cv. PW_Plant_1</strain>
    </source>
</reference>
<gene>
    <name evidence="1" type="ORF">O6H91_21G056800</name>
</gene>
<protein>
    <submittedName>
        <fullName evidence="1">Uncharacterized protein</fullName>
    </submittedName>
</protein>
<dbReference type="Proteomes" id="UP001162992">
    <property type="component" value="Chromosome 21"/>
</dbReference>
<evidence type="ECO:0000313" key="2">
    <source>
        <dbReference type="Proteomes" id="UP001162992"/>
    </source>
</evidence>
<keyword evidence="2" id="KW-1185">Reference proteome</keyword>
<sequence>MGESEAAVPAAPCCLLHSFFAIATAYPSRVAVIHAPHRPDQRLSDRRVQGPLSVPVYEGDVVYTFQELHSAVLWLAALLEGKLRGDKPDVKDLSSFLSNPEAQRFSKKSESVEYIEPKTVGIIMNRSAEYLVTVLALLKVSTAFVPVDPSWPSRRIFAALADSKPSLVITNVVCTNFNQHESPIVGEWPVLSLPEEFIKASTLENQFCDMQRFVHSQKARSFCYIMYTSGSSGKPRGVCGTEKGLLNRLMWMETAYPYATDDIGCFKTSIAFIDHLTESLGPLIAGIPLVIPCHMVLRSNPLALVQFLKAYGVTRLTAVPSLLYMLLPALEAVESRLAIKLRILVSSGEALSLTLWRSLQLTMPQTTILNLYGSTELSGDCTYYDCNELYAGKSDLKTSWSDSLRGDVAIGKPISGCFFSICTESGSLAAIEEEGELWVGGTALAYGYLNDVEANNEKFINMTPTQKDLVCEERSNGTKYQARDGFGCRIFRTGDIVRQRADGNIVLVGRKDRLIKIHGHRIELREIEATLEQHAQVENAAVLQFSLSNGDIYLVAYIVPTTSYEALPLNDTCKELMIKPSNNFLKSVLNEWLKQRLPSYMMPYYYIFLKNLPLTTSGKVDYSSLPKPFVDESYNLHLHSEALTENQELERIMQLYAQVLKVDHISVSDNFFKLGGTSISAAHVAYVLKINMNLIYEHPTPSGLLSALQLLNVRELSRIGHSERFLRERIEMEPILEAGKEGKEDSHNKMLKRKWSTTYPFYEPVTEMVQGTWPFGLKLARQIAIVRCNRVICTKRSSGSPSVKGLCHQLSTNGKAWSLQLKWQCSLDACVDASPLLVVLEECWRLYIGSHAHKFLCVDAISGEIQWVTQLGGRIESTATVTHDFSQVVVGCFDGIIYFLDINTGRKIWSFQTGGEVKCQPTLDTGQGLIWCGSHDHNLYALNSTTQTCTWHHHCEGSIYASPTVDAVRHAVYVATTSGHVLAVSSKPSFHIKWMYSCGAPIFGSPALDPSTSQAVFCTMVDGSVISFMPSGSIAWKVKIGGPIFAGACVSSVLPAQVLVCSRDGYLYCVDMVHGHCVWKISLSEPITAAAWVDEETEVTGNGESTYRLVCVCTTSGSLHVLKVCAVLPYKNDGKHTKHDLTTRVPSSNADPEILENDSKEPQLLLETESCCVILLTRKLAGDIFSVPLMIGGRIFVGCRDNNLYCFDLLMQTYSLS</sequence>